<dbReference type="InterPro" id="IPR002126">
    <property type="entry name" value="Cadherin-like_dom"/>
</dbReference>
<evidence type="ECO:0000256" key="6">
    <source>
        <dbReference type="ARBA" id="ARBA00023136"/>
    </source>
</evidence>
<dbReference type="GO" id="GO:0005509">
    <property type="term" value="F:calcium ion binding"/>
    <property type="evidence" value="ECO:0007669"/>
    <property type="project" value="UniProtKB-UniRule"/>
</dbReference>
<evidence type="ECO:0000256" key="9">
    <source>
        <dbReference type="SAM" id="MobiDB-lite"/>
    </source>
</evidence>
<dbReference type="InterPro" id="IPR050174">
    <property type="entry name" value="Protocadherin/Cadherin-CA"/>
</dbReference>
<dbReference type="SMART" id="SM00112">
    <property type="entry name" value="CA"/>
    <property type="match status" value="2"/>
</dbReference>
<proteinExistence type="predicted"/>
<dbReference type="Gene3D" id="2.60.40.60">
    <property type="entry name" value="Cadherins"/>
    <property type="match status" value="2"/>
</dbReference>
<keyword evidence="5 10" id="KW-1133">Transmembrane helix</keyword>
<feature type="compositionally biased region" description="Basic and acidic residues" evidence="9">
    <location>
        <begin position="597"/>
        <end position="609"/>
    </location>
</feature>
<feature type="domain" description="Cadherin" evidence="11">
    <location>
        <begin position="133"/>
        <end position="233"/>
    </location>
</feature>
<dbReference type="InParanoid" id="F7ADT8"/>
<dbReference type="PANTHER" id="PTHR24028">
    <property type="entry name" value="CADHERIN-87A"/>
    <property type="match status" value="1"/>
</dbReference>
<evidence type="ECO:0000313" key="13">
    <source>
        <dbReference type="Proteomes" id="UP000008144"/>
    </source>
</evidence>
<evidence type="ECO:0000256" key="4">
    <source>
        <dbReference type="ARBA" id="ARBA00022837"/>
    </source>
</evidence>
<dbReference type="GO" id="GO:0007156">
    <property type="term" value="P:homophilic cell adhesion via plasma membrane adhesion molecules"/>
    <property type="evidence" value="ECO:0007669"/>
    <property type="project" value="InterPro"/>
</dbReference>
<dbReference type="GO" id="GO:0005886">
    <property type="term" value="C:plasma membrane"/>
    <property type="evidence" value="ECO:0007669"/>
    <property type="project" value="InterPro"/>
</dbReference>
<feature type="domain" description="Cadherin" evidence="11">
    <location>
        <begin position="2"/>
        <end position="113"/>
    </location>
</feature>
<dbReference type="GeneTree" id="ENSGT00940000165135"/>
<dbReference type="Proteomes" id="UP000008144">
    <property type="component" value="Chromosome 9"/>
</dbReference>
<dbReference type="PROSITE" id="PS50268">
    <property type="entry name" value="CADHERIN_2"/>
    <property type="match status" value="2"/>
</dbReference>
<dbReference type="Ensembl" id="ENSCINT00000019521.3">
    <property type="protein sequence ID" value="ENSCINP00000019521.3"/>
    <property type="gene ID" value="ENSCING00000009603.3"/>
</dbReference>
<dbReference type="AlphaFoldDB" id="F7ADT8"/>
<dbReference type="PANTHER" id="PTHR24028:SF328">
    <property type="entry name" value="CADHERIN-3"/>
    <property type="match status" value="1"/>
</dbReference>
<comment type="subcellular location">
    <subcellularLocation>
        <location evidence="1">Membrane</location>
        <topology evidence="1">Single-pass membrane protein</topology>
    </subcellularLocation>
</comment>
<evidence type="ECO:0000256" key="1">
    <source>
        <dbReference type="ARBA" id="ARBA00004167"/>
    </source>
</evidence>
<dbReference type="Pfam" id="PF00028">
    <property type="entry name" value="Cadherin"/>
    <property type="match status" value="2"/>
</dbReference>
<organism evidence="12 13">
    <name type="scientific">Ciona intestinalis</name>
    <name type="common">Transparent sea squirt</name>
    <name type="synonym">Ascidia intestinalis</name>
    <dbReference type="NCBI Taxonomy" id="7719"/>
    <lineage>
        <taxon>Eukaryota</taxon>
        <taxon>Metazoa</taxon>
        <taxon>Chordata</taxon>
        <taxon>Tunicata</taxon>
        <taxon>Ascidiacea</taxon>
        <taxon>Phlebobranchia</taxon>
        <taxon>Cionidae</taxon>
        <taxon>Ciona</taxon>
    </lineage>
</organism>
<feature type="compositionally biased region" description="Basic and acidic residues" evidence="9">
    <location>
        <begin position="382"/>
        <end position="391"/>
    </location>
</feature>
<feature type="compositionally biased region" description="Low complexity" evidence="9">
    <location>
        <begin position="574"/>
        <end position="588"/>
    </location>
</feature>
<dbReference type="InterPro" id="IPR015919">
    <property type="entry name" value="Cadherin-like_sf"/>
</dbReference>
<reference evidence="13" key="1">
    <citation type="journal article" date="2002" name="Science">
        <title>The draft genome of Ciona intestinalis: insights into chordate and vertebrate origins.</title>
        <authorList>
            <person name="Dehal P."/>
            <person name="Satou Y."/>
            <person name="Campbell R.K."/>
            <person name="Chapman J."/>
            <person name="Degnan B."/>
            <person name="De Tomaso A."/>
            <person name="Davidson B."/>
            <person name="Di Gregorio A."/>
            <person name="Gelpke M."/>
            <person name="Goodstein D.M."/>
            <person name="Harafuji N."/>
            <person name="Hastings K.E."/>
            <person name="Ho I."/>
            <person name="Hotta K."/>
            <person name="Huang W."/>
            <person name="Kawashima T."/>
            <person name="Lemaire P."/>
            <person name="Martinez D."/>
            <person name="Meinertzhagen I.A."/>
            <person name="Necula S."/>
            <person name="Nonaka M."/>
            <person name="Putnam N."/>
            <person name="Rash S."/>
            <person name="Saiga H."/>
            <person name="Satake M."/>
            <person name="Terry A."/>
            <person name="Yamada L."/>
            <person name="Wang H.G."/>
            <person name="Awazu S."/>
            <person name="Azumi K."/>
            <person name="Boore J."/>
            <person name="Branno M."/>
            <person name="Chin-Bow S."/>
            <person name="DeSantis R."/>
            <person name="Doyle S."/>
            <person name="Francino P."/>
            <person name="Keys D.N."/>
            <person name="Haga S."/>
            <person name="Hayashi H."/>
            <person name="Hino K."/>
            <person name="Imai K.S."/>
            <person name="Inaba K."/>
            <person name="Kano S."/>
            <person name="Kobayashi K."/>
            <person name="Kobayashi M."/>
            <person name="Lee B.I."/>
            <person name="Makabe K.W."/>
            <person name="Manohar C."/>
            <person name="Matassi G."/>
            <person name="Medina M."/>
            <person name="Mochizuki Y."/>
            <person name="Mount S."/>
            <person name="Morishita T."/>
            <person name="Miura S."/>
            <person name="Nakayama A."/>
            <person name="Nishizaka S."/>
            <person name="Nomoto H."/>
            <person name="Ohta F."/>
            <person name="Oishi K."/>
            <person name="Rigoutsos I."/>
            <person name="Sano M."/>
            <person name="Sasaki A."/>
            <person name="Sasakura Y."/>
            <person name="Shoguchi E."/>
            <person name="Shin-i T."/>
            <person name="Spagnuolo A."/>
            <person name="Stainier D."/>
            <person name="Suzuki M.M."/>
            <person name="Tassy O."/>
            <person name="Takatori N."/>
            <person name="Tokuoka M."/>
            <person name="Yagi K."/>
            <person name="Yoshizaki F."/>
            <person name="Wada S."/>
            <person name="Zhang C."/>
            <person name="Hyatt P.D."/>
            <person name="Larimer F."/>
            <person name="Detter C."/>
            <person name="Doggett N."/>
            <person name="Glavina T."/>
            <person name="Hawkins T."/>
            <person name="Richardson P."/>
            <person name="Lucas S."/>
            <person name="Kohara Y."/>
            <person name="Levine M."/>
            <person name="Satoh N."/>
            <person name="Rokhsar D.S."/>
        </authorList>
    </citation>
    <scope>NUCLEOTIDE SEQUENCE [LARGE SCALE GENOMIC DNA]</scope>
</reference>
<evidence type="ECO:0000256" key="8">
    <source>
        <dbReference type="PROSITE-ProRule" id="PRU00043"/>
    </source>
</evidence>
<dbReference type="PROSITE" id="PS00232">
    <property type="entry name" value="CADHERIN_1"/>
    <property type="match status" value="1"/>
</dbReference>
<dbReference type="FunFam" id="2.60.40.60:FF:000380">
    <property type="entry name" value="putative protocadherin beta-18"/>
    <property type="match status" value="1"/>
</dbReference>
<keyword evidence="4 8" id="KW-0106">Calcium</keyword>
<keyword evidence="13" id="KW-1185">Reference proteome</keyword>
<name>F7ADT8_CIOIN</name>
<dbReference type="InterPro" id="IPR020894">
    <property type="entry name" value="Cadherin_CS"/>
</dbReference>
<dbReference type="FunFam" id="2.60.40.60:FF:000423">
    <property type="entry name" value="putative protocadherin beta-18"/>
    <property type="match status" value="1"/>
</dbReference>
<dbReference type="CDD" id="cd11304">
    <property type="entry name" value="Cadherin_repeat"/>
    <property type="match status" value="2"/>
</dbReference>
<accession>F7ADT8</accession>
<reference evidence="12" key="2">
    <citation type="journal article" date="2008" name="Genome Biol.">
        <title>Improved genome assembly and evidence-based global gene model set for the chordate Ciona intestinalis: new insight into intron and operon populations.</title>
        <authorList>
            <person name="Satou Y."/>
            <person name="Mineta K."/>
            <person name="Ogasawara M."/>
            <person name="Sasakura Y."/>
            <person name="Shoguchi E."/>
            <person name="Ueno K."/>
            <person name="Yamada L."/>
            <person name="Matsumoto J."/>
            <person name="Wasserscheid J."/>
            <person name="Dewar K."/>
            <person name="Wiley G.B."/>
            <person name="Macmil S.L."/>
            <person name="Roe B.A."/>
            <person name="Zeller R.W."/>
            <person name="Hastings K.E."/>
            <person name="Lemaire P."/>
            <person name="Lindquist E."/>
            <person name="Endo T."/>
            <person name="Hotta K."/>
            <person name="Inaba K."/>
        </authorList>
    </citation>
    <scope>NUCLEOTIDE SEQUENCE [LARGE SCALE GENOMIC DNA]</scope>
    <source>
        <strain evidence="12">wild type</strain>
    </source>
</reference>
<evidence type="ECO:0000256" key="2">
    <source>
        <dbReference type="ARBA" id="ARBA00022692"/>
    </source>
</evidence>
<dbReference type="PRINTS" id="PR00205">
    <property type="entry name" value="CADHERIN"/>
</dbReference>
<keyword evidence="3" id="KW-0677">Repeat</keyword>
<evidence type="ECO:0000256" key="5">
    <source>
        <dbReference type="ARBA" id="ARBA00022989"/>
    </source>
</evidence>
<evidence type="ECO:0000256" key="10">
    <source>
        <dbReference type="SAM" id="Phobius"/>
    </source>
</evidence>
<keyword evidence="6 10" id="KW-0472">Membrane</keyword>
<feature type="compositionally biased region" description="Low complexity" evidence="9">
    <location>
        <begin position="610"/>
        <end position="630"/>
    </location>
</feature>
<sequence>MIKENAEVGTIITTFHAEDDDAVNPPSLVANDEGEIVPSTNGDVRYSTKNNDGTFSIEPRSGKLSLVRPLDRETVHEYKITVIARDGGGSSALQSTCELMLTVTDVNDNSPFFTNPIIDNKTVYATILRDDVIMRIQAVDYDNGRNGEVKYRIVTEDGSSWPSLFMVDAISGDLRLNMSRSNLEEELGMHTIVVEAQDNGTPPLSVERTIQINVMKAMVLPTVLPTGTVKPTFSYFIIIIGALAAFLFILILVIVGVVMKCRKNRKQARTYSCRKGSMESNEWCRTSVSSMRPNLTLTIKSLSREGSVGHGSAVWSQTTSNRNDSFNKGSLNDVTIVPRSDVMNRSFRSSSKSLCRPLMASYDAQNPGSKNFSAPHLPTLSHDGDSGRGDSDPDAASCDATYEQDFYKVQHNSSVRSRNNSREMEYGQLSPNCSAQCLEFGHSDTCWMPSTSNGISTPQPPAANPPAPLYVELCPPTSRHHHYYSNPDTTKHQYNQIDPVQNLETIHETKPLRHYWPYPASELSSIYSNAIVNSNGQYMKEGYGMGYSIPPMRQPLQHPRDFLLPPPDLHPRLSPISSLSSVASPTSEVSRRSHYITRREMEPEAKETRSTTSLSTPSSPSKSVPSMPRSASADILDAESEPLFHRDSAPWSPENRNRKSSVRETKNVLNS</sequence>
<evidence type="ECO:0000256" key="3">
    <source>
        <dbReference type="ARBA" id="ARBA00022737"/>
    </source>
</evidence>
<feature type="compositionally biased region" description="Basic and acidic residues" evidence="9">
    <location>
        <begin position="655"/>
        <end position="671"/>
    </location>
</feature>
<dbReference type="EMBL" id="EAAA01002978">
    <property type="status" value="NOT_ANNOTATED_CDS"/>
    <property type="molecule type" value="Genomic_DNA"/>
</dbReference>
<dbReference type="HOGENOM" id="CLU_409347_0_0_1"/>
<evidence type="ECO:0000256" key="7">
    <source>
        <dbReference type="ARBA" id="ARBA00023180"/>
    </source>
</evidence>
<feature type="transmembrane region" description="Helical" evidence="10">
    <location>
        <begin position="233"/>
        <end position="259"/>
    </location>
</feature>
<feature type="region of interest" description="Disordered" evidence="9">
    <location>
        <begin position="366"/>
        <end position="398"/>
    </location>
</feature>
<evidence type="ECO:0000259" key="11">
    <source>
        <dbReference type="PROSITE" id="PS50268"/>
    </source>
</evidence>
<reference evidence="12" key="3">
    <citation type="submission" date="2025-08" db="UniProtKB">
        <authorList>
            <consortium name="Ensembl"/>
        </authorList>
    </citation>
    <scope>IDENTIFICATION</scope>
</reference>
<feature type="region of interest" description="Disordered" evidence="9">
    <location>
        <begin position="574"/>
        <end position="671"/>
    </location>
</feature>
<reference evidence="12" key="4">
    <citation type="submission" date="2025-09" db="UniProtKB">
        <authorList>
            <consortium name="Ensembl"/>
        </authorList>
    </citation>
    <scope>IDENTIFICATION</scope>
</reference>
<keyword evidence="2 10" id="KW-0812">Transmembrane</keyword>
<keyword evidence="7" id="KW-0325">Glycoprotein</keyword>
<evidence type="ECO:0000313" key="12">
    <source>
        <dbReference type="Ensembl" id="ENSCINP00000019521.3"/>
    </source>
</evidence>
<protein>
    <recommendedName>
        <fullName evidence="11">Cadherin domain-containing protein</fullName>
    </recommendedName>
</protein>
<dbReference type="SUPFAM" id="SSF49313">
    <property type="entry name" value="Cadherin-like"/>
    <property type="match status" value="2"/>
</dbReference>